<keyword evidence="2" id="KW-0812">Transmembrane</keyword>
<proteinExistence type="predicted"/>
<dbReference type="Proteomes" id="UP000680067">
    <property type="component" value="Unassembled WGS sequence"/>
</dbReference>
<evidence type="ECO:0000259" key="3">
    <source>
        <dbReference type="Pfam" id="PF18183"/>
    </source>
</evidence>
<feature type="domain" description="SMODS and SLOG-associating 2TM effector" evidence="3">
    <location>
        <begin position="78"/>
        <end position="224"/>
    </location>
</feature>
<sequence length="232" mass="25136">MAEQDPQLAAPSSATDSTGDAGTDAIAQPAALATDASEQPYQVAADPAVLAQAMPFNQEAAQSIVDARDKLMKSIEADIAWYDGAKQKRAFWARLIRGSMIGFGGVSAVLPVITPFNLGTWTIPASATSVMMVVTATMYAYERYYGNADAWMRFEMARQRLQRLSEEFELNWLALQVAGAGKPDLAKELTELIRVSSARYNIIQTETEQWISSFKAGMKTSVPKAAEEGKAG</sequence>
<name>A0A941I8D1_9BURK</name>
<dbReference type="EMBL" id="JAGSPN010000007">
    <property type="protein sequence ID" value="MBR7782738.1"/>
    <property type="molecule type" value="Genomic_DNA"/>
</dbReference>
<dbReference type="InterPro" id="IPR040688">
    <property type="entry name" value="SLATT_2"/>
</dbReference>
<dbReference type="Pfam" id="PF18183">
    <property type="entry name" value="SLATT_2"/>
    <property type="match status" value="1"/>
</dbReference>
<evidence type="ECO:0000313" key="5">
    <source>
        <dbReference type="Proteomes" id="UP000680067"/>
    </source>
</evidence>
<dbReference type="RefSeq" id="WP_212688039.1">
    <property type="nucleotide sequence ID" value="NZ_JAGSPN010000007.1"/>
</dbReference>
<feature type="compositionally biased region" description="Polar residues" evidence="1">
    <location>
        <begin position="10"/>
        <end position="20"/>
    </location>
</feature>
<protein>
    <submittedName>
        <fullName evidence="4">SLATT domain-containing protein</fullName>
    </submittedName>
</protein>
<reference evidence="4" key="1">
    <citation type="submission" date="2021-04" db="EMBL/GenBank/DDBJ databases">
        <title>novel species isolated from subtropical streams in China.</title>
        <authorList>
            <person name="Lu H."/>
        </authorList>
    </citation>
    <scope>NUCLEOTIDE SEQUENCE</scope>
    <source>
        <strain evidence="4">LFS511W</strain>
    </source>
</reference>
<organism evidence="4 5">
    <name type="scientific">Undibacterium luofuense</name>
    <dbReference type="NCBI Taxonomy" id="2828733"/>
    <lineage>
        <taxon>Bacteria</taxon>
        <taxon>Pseudomonadati</taxon>
        <taxon>Pseudomonadota</taxon>
        <taxon>Betaproteobacteria</taxon>
        <taxon>Burkholderiales</taxon>
        <taxon>Oxalobacteraceae</taxon>
        <taxon>Undibacterium</taxon>
    </lineage>
</organism>
<dbReference type="NCBIfam" id="NF033633">
    <property type="entry name" value="SLATT_2"/>
    <property type="match status" value="1"/>
</dbReference>
<dbReference type="AlphaFoldDB" id="A0A941I8D1"/>
<evidence type="ECO:0000256" key="1">
    <source>
        <dbReference type="SAM" id="MobiDB-lite"/>
    </source>
</evidence>
<feature type="region of interest" description="Disordered" evidence="1">
    <location>
        <begin position="1"/>
        <end position="28"/>
    </location>
</feature>
<gene>
    <name evidence="4" type="ORF">KDM89_11335</name>
</gene>
<feature type="transmembrane region" description="Helical" evidence="2">
    <location>
        <begin position="95"/>
        <end position="114"/>
    </location>
</feature>
<keyword evidence="5" id="KW-1185">Reference proteome</keyword>
<keyword evidence="2" id="KW-0472">Membrane</keyword>
<keyword evidence="2" id="KW-1133">Transmembrane helix</keyword>
<comment type="caution">
    <text evidence="4">The sequence shown here is derived from an EMBL/GenBank/DDBJ whole genome shotgun (WGS) entry which is preliminary data.</text>
</comment>
<evidence type="ECO:0000313" key="4">
    <source>
        <dbReference type="EMBL" id="MBR7782738.1"/>
    </source>
</evidence>
<feature type="transmembrane region" description="Helical" evidence="2">
    <location>
        <begin position="120"/>
        <end position="141"/>
    </location>
</feature>
<accession>A0A941I8D1</accession>
<evidence type="ECO:0000256" key="2">
    <source>
        <dbReference type="SAM" id="Phobius"/>
    </source>
</evidence>